<organism evidence="3 4">
    <name type="scientific">Acrobeloides nanus</name>
    <dbReference type="NCBI Taxonomy" id="290746"/>
    <lineage>
        <taxon>Eukaryota</taxon>
        <taxon>Metazoa</taxon>
        <taxon>Ecdysozoa</taxon>
        <taxon>Nematoda</taxon>
        <taxon>Chromadorea</taxon>
        <taxon>Rhabditida</taxon>
        <taxon>Tylenchina</taxon>
        <taxon>Cephalobomorpha</taxon>
        <taxon>Cephaloboidea</taxon>
        <taxon>Cephalobidae</taxon>
        <taxon>Acrobeloides</taxon>
    </lineage>
</organism>
<feature type="region of interest" description="Disordered" evidence="2">
    <location>
        <begin position="162"/>
        <end position="192"/>
    </location>
</feature>
<evidence type="ECO:0000313" key="4">
    <source>
        <dbReference type="WBParaSite" id="ACRNAN_scaffold15419.g23417.t1"/>
    </source>
</evidence>
<feature type="compositionally biased region" description="Basic and acidic residues" evidence="2">
    <location>
        <begin position="180"/>
        <end position="192"/>
    </location>
</feature>
<evidence type="ECO:0000256" key="1">
    <source>
        <dbReference type="SAM" id="Coils"/>
    </source>
</evidence>
<sequence length="206" mass="23581">MLFKLFKCASKPKKHKDEIKFEIEKLKLENQELDQKVAELTNYIKTLEAAASKITDSKNTNGPNQLDVQNSIEEHSVAAKKDEIPIKFSQLGFNSDDNPQDSCNAENSIFYLTNEAHVDQEILRSLSEIMTSENASDLESTDNISALENTISRESRRIRRMPTPLMKPPSQLSTPTYENLFDRRTGKPKNDSRTKAWIKKLYQIQS</sequence>
<proteinExistence type="predicted"/>
<dbReference type="WBParaSite" id="ACRNAN_scaffold15419.g23417.t1">
    <property type="protein sequence ID" value="ACRNAN_scaffold15419.g23417.t1"/>
    <property type="gene ID" value="ACRNAN_scaffold15419.g23417"/>
</dbReference>
<evidence type="ECO:0000256" key="2">
    <source>
        <dbReference type="SAM" id="MobiDB-lite"/>
    </source>
</evidence>
<protein>
    <submittedName>
        <fullName evidence="4">Uncharacterized protein</fullName>
    </submittedName>
</protein>
<dbReference type="AlphaFoldDB" id="A0A914CXS3"/>
<keyword evidence="1" id="KW-0175">Coiled coil</keyword>
<feature type="coiled-coil region" evidence="1">
    <location>
        <begin position="16"/>
        <end position="50"/>
    </location>
</feature>
<reference evidence="4" key="1">
    <citation type="submission" date="2022-11" db="UniProtKB">
        <authorList>
            <consortium name="WormBaseParasite"/>
        </authorList>
    </citation>
    <scope>IDENTIFICATION</scope>
</reference>
<dbReference type="Proteomes" id="UP000887540">
    <property type="component" value="Unplaced"/>
</dbReference>
<accession>A0A914CXS3</accession>
<name>A0A914CXS3_9BILA</name>
<keyword evidence="3" id="KW-1185">Reference proteome</keyword>
<evidence type="ECO:0000313" key="3">
    <source>
        <dbReference type="Proteomes" id="UP000887540"/>
    </source>
</evidence>